<keyword evidence="1" id="KW-0175">Coiled coil</keyword>
<dbReference type="GeneID" id="115883560"/>
<gene>
    <name evidence="4 5" type="primary">LOC115883560</name>
</gene>
<keyword evidence="2" id="KW-0732">Signal</keyword>
<name>A0A6J2Y245_SITOR</name>
<evidence type="ECO:0000313" key="3">
    <source>
        <dbReference type="Proteomes" id="UP000504635"/>
    </source>
</evidence>
<dbReference type="OrthoDB" id="6737816at2759"/>
<feature type="signal peptide" evidence="2">
    <location>
        <begin position="1"/>
        <end position="20"/>
    </location>
</feature>
<feature type="coiled-coil region" evidence="1">
    <location>
        <begin position="51"/>
        <end position="78"/>
    </location>
</feature>
<dbReference type="RefSeq" id="XP_030757783.1">
    <property type="nucleotide sequence ID" value="XM_030901923.1"/>
</dbReference>
<sequence>MLKYSVILIVFMAIIQYGYGKNNQYGDTKDDLEKAFHELMDLVDAALTTAEDTLNAALQVVKDEASELEADANSQLDEILDPLRTKLNDLIQKAKDLGIDVTKCQSYVDDFDNIPDKLVTDLGGCITTQVEKAEKYVTDAIDNIKKIEQDLNSIDTEIDDCSGNIFEEVECYAKLAIKIADDTVQVPAKIAADVAAAKALVVGIVPILEACLTGKVSDAGTQAAKDVADFAVCAALD</sequence>
<evidence type="ECO:0000256" key="1">
    <source>
        <dbReference type="SAM" id="Coils"/>
    </source>
</evidence>
<keyword evidence="3" id="KW-1185">Reference proteome</keyword>
<reference evidence="4 5" key="1">
    <citation type="submission" date="2025-04" db="UniProtKB">
        <authorList>
            <consortium name="RefSeq"/>
        </authorList>
    </citation>
    <scope>IDENTIFICATION</scope>
    <source>
        <tissue evidence="4 5">Gonads</tissue>
    </source>
</reference>
<dbReference type="KEGG" id="soy:115883560"/>
<evidence type="ECO:0000256" key="2">
    <source>
        <dbReference type="SAM" id="SignalP"/>
    </source>
</evidence>
<dbReference type="AlphaFoldDB" id="A0A6J2Y245"/>
<accession>A0A6J2Y245</accession>
<evidence type="ECO:0000313" key="4">
    <source>
        <dbReference type="RefSeq" id="XP_030757782.1"/>
    </source>
</evidence>
<dbReference type="Proteomes" id="UP000504635">
    <property type="component" value="Unplaced"/>
</dbReference>
<organism evidence="3 4">
    <name type="scientific">Sitophilus oryzae</name>
    <name type="common">Rice weevil</name>
    <name type="synonym">Curculio oryzae</name>
    <dbReference type="NCBI Taxonomy" id="7048"/>
    <lineage>
        <taxon>Eukaryota</taxon>
        <taxon>Metazoa</taxon>
        <taxon>Ecdysozoa</taxon>
        <taxon>Arthropoda</taxon>
        <taxon>Hexapoda</taxon>
        <taxon>Insecta</taxon>
        <taxon>Pterygota</taxon>
        <taxon>Neoptera</taxon>
        <taxon>Endopterygota</taxon>
        <taxon>Coleoptera</taxon>
        <taxon>Polyphaga</taxon>
        <taxon>Cucujiformia</taxon>
        <taxon>Curculionidae</taxon>
        <taxon>Dryophthorinae</taxon>
        <taxon>Sitophilus</taxon>
    </lineage>
</organism>
<feature type="chain" id="PRO_5044642893" evidence="2">
    <location>
        <begin position="21"/>
        <end position="237"/>
    </location>
</feature>
<evidence type="ECO:0000313" key="5">
    <source>
        <dbReference type="RefSeq" id="XP_030757783.1"/>
    </source>
</evidence>
<feature type="coiled-coil region" evidence="1">
    <location>
        <begin position="130"/>
        <end position="157"/>
    </location>
</feature>
<dbReference type="RefSeq" id="XP_030757782.1">
    <property type="nucleotide sequence ID" value="XM_030901922.1"/>
</dbReference>
<protein>
    <submittedName>
        <fullName evidence="4 5">Uncharacterized protein LOC115883560</fullName>
    </submittedName>
</protein>
<proteinExistence type="predicted"/>